<dbReference type="PANTHER" id="PTHR35529">
    <property type="entry name" value="MANGANESE EFFLUX PUMP MNTP-RELATED"/>
    <property type="match status" value="1"/>
</dbReference>
<keyword evidence="6 8" id="KW-0472">Membrane</keyword>
<comment type="function">
    <text evidence="8">Probably functions as a manganese efflux pump.</text>
</comment>
<sequence>MFDVSEATGQMLTILVMAVALGMDAFSLGIGIGLKGVRLREILKLSTIIAVFHVLMPLGGMMTGQYVSGLLGGIATSAAGALLLLLGGHMVYSSLRGEAVDSIDHRTVWGMLVFSFSVSIDSFSVGISLGMFSTHVLLTVLMFGFFGGLMSVLGLMLGRRASRSLGGYGEALGGVILFSFGLLFLI</sequence>
<dbReference type="AlphaFoldDB" id="A0A3D9I8F2"/>
<proteinExistence type="inferred from homology"/>
<feature type="transmembrane region" description="Helical" evidence="8">
    <location>
        <begin position="136"/>
        <end position="158"/>
    </location>
</feature>
<keyword evidence="7 8" id="KW-0464">Manganese</keyword>
<gene>
    <name evidence="8" type="primary">mntP</name>
    <name evidence="9" type="ORF">DFP95_1095</name>
</gene>
<comment type="subcellular location">
    <subcellularLocation>
        <location evidence="8">Cell membrane</location>
        <topology evidence="8">Multi-pass membrane protein</topology>
    </subcellularLocation>
</comment>
<organism evidence="9 10">
    <name type="scientific">Cohnella lupini</name>
    <dbReference type="NCBI Taxonomy" id="1294267"/>
    <lineage>
        <taxon>Bacteria</taxon>
        <taxon>Bacillati</taxon>
        <taxon>Bacillota</taxon>
        <taxon>Bacilli</taxon>
        <taxon>Bacillales</taxon>
        <taxon>Paenibacillaceae</taxon>
        <taxon>Cohnella</taxon>
    </lineage>
</organism>
<evidence type="ECO:0000256" key="3">
    <source>
        <dbReference type="ARBA" id="ARBA00022692"/>
    </source>
</evidence>
<dbReference type="HAMAP" id="MF_01521">
    <property type="entry name" value="MntP_pump"/>
    <property type="match status" value="1"/>
</dbReference>
<comment type="caution">
    <text evidence="9">The sequence shown here is derived from an EMBL/GenBank/DDBJ whole genome shotgun (WGS) entry which is preliminary data.</text>
</comment>
<feature type="transmembrane region" description="Helical" evidence="8">
    <location>
        <begin position="165"/>
        <end position="185"/>
    </location>
</feature>
<dbReference type="InterPro" id="IPR022929">
    <property type="entry name" value="Put_MntP"/>
</dbReference>
<comment type="similarity">
    <text evidence="8">Belongs to the MntP (TC 9.B.29) family.</text>
</comment>
<name>A0A3D9I8F2_9BACL</name>
<feature type="transmembrane region" description="Helical" evidence="8">
    <location>
        <begin position="108"/>
        <end position="130"/>
    </location>
</feature>
<dbReference type="GO" id="GO:0005886">
    <property type="term" value="C:plasma membrane"/>
    <property type="evidence" value="ECO:0007669"/>
    <property type="project" value="UniProtKB-SubCell"/>
</dbReference>
<evidence type="ECO:0000256" key="8">
    <source>
        <dbReference type="HAMAP-Rule" id="MF_01521"/>
    </source>
</evidence>
<protein>
    <recommendedName>
        <fullName evidence="8">Putative manganese efflux pump MntP</fullName>
    </recommendedName>
</protein>
<keyword evidence="5 8" id="KW-0406">Ion transport</keyword>
<reference evidence="9 10" key="1">
    <citation type="submission" date="2018-07" db="EMBL/GenBank/DDBJ databases">
        <title>Genomic Encyclopedia of Type Strains, Phase III (KMG-III): the genomes of soil and plant-associated and newly described type strains.</title>
        <authorList>
            <person name="Whitman W."/>
        </authorList>
    </citation>
    <scope>NUCLEOTIDE SEQUENCE [LARGE SCALE GENOMIC DNA]</scope>
    <source>
        <strain evidence="9 10">CECT 8236</strain>
    </source>
</reference>
<evidence type="ECO:0000256" key="4">
    <source>
        <dbReference type="ARBA" id="ARBA00022989"/>
    </source>
</evidence>
<keyword evidence="4 8" id="KW-1133">Transmembrane helix</keyword>
<keyword evidence="3 8" id="KW-0812">Transmembrane</keyword>
<accession>A0A3D9I8F2</accession>
<keyword evidence="1 8" id="KW-0813">Transport</keyword>
<evidence type="ECO:0000256" key="5">
    <source>
        <dbReference type="ARBA" id="ARBA00023065"/>
    </source>
</evidence>
<keyword evidence="10" id="KW-1185">Reference proteome</keyword>
<dbReference type="Proteomes" id="UP000256869">
    <property type="component" value="Unassembled WGS sequence"/>
</dbReference>
<dbReference type="Pfam" id="PF02659">
    <property type="entry name" value="Mntp"/>
    <property type="match status" value="1"/>
</dbReference>
<dbReference type="EMBL" id="QRDY01000009">
    <property type="protein sequence ID" value="RED57970.1"/>
    <property type="molecule type" value="Genomic_DNA"/>
</dbReference>
<evidence type="ECO:0000256" key="7">
    <source>
        <dbReference type="ARBA" id="ARBA00023211"/>
    </source>
</evidence>
<evidence type="ECO:0000256" key="2">
    <source>
        <dbReference type="ARBA" id="ARBA00022475"/>
    </source>
</evidence>
<dbReference type="OrthoDB" id="1679700at2"/>
<evidence type="ECO:0000256" key="6">
    <source>
        <dbReference type="ARBA" id="ARBA00023136"/>
    </source>
</evidence>
<dbReference type="InterPro" id="IPR003810">
    <property type="entry name" value="Mntp/YtaF"/>
</dbReference>
<feature type="transmembrane region" description="Helical" evidence="8">
    <location>
        <begin position="42"/>
        <end position="60"/>
    </location>
</feature>
<keyword evidence="2 8" id="KW-1003">Cell membrane</keyword>
<dbReference type="RefSeq" id="WP_115993819.1">
    <property type="nucleotide sequence ID" value="NZ_QRDY01000009.1"/>
</dbReference>
<feature type="transmembrane region" description="Helical" evidence="8">
    <location>
        <begin position="12"/>
        <end position="30"/>
    </location>
</feature>
<dbReference type="GO" id="GO:0005384">
    <property type="term" value="F:manganese ion transmembrane transporter activity"/>
    <property type="evidence" value="ECO:0007669"/>
    <property type="project" value="UniProtKB-UniRule"/>
</dbReference>
<feature type="transmembrane region" description="Helical" evidence="8">
    <location>
        <begin position="66"/>
        <end position="87"/>
    </location>
</feature>
<evidence type="ECO:0000256" key="1">
    <source>
        <dbReference type="ARBA" id="ARBA00022448"/>
    </source>
</evidence>
<evidence type="ECO:0000313" key="9">
    <source>
        <dbReference type="EMBL" id="RED57970.1"/>
    </source>
</evidence>
<evidence type="ECO:0000313" key="10">
    <source>
        <dbReference type="Proteomes" id="UP000256869"/>
    </source>
</evidence>
<dbReference type="PANTHER" id="PTHR35529:SF1">
    <property type="entry name" value="MANGANESE EFFLUX PUMP MNTP-RELATED"/>
    <property type="match status" value="1"/>
</dbReference>